<feature type="region of interest" description="Disordered" evidence="1">
    <location>
        <begin position="508"/>
        <end position="533"/>
    </location>
</feature>
<feature type="compositionally biased region" description="Basic and acidic residues" evidence="1">
    <location>
        <begin position="35"/>
        <end position="57"/>
    </location>
</feature>
<feature type="compositionally biased region" description="Low complexity" evidence="1">
    <location>
        <begin position="508"/>
        <end position="520"/>
    </location>
</feature>
<dbReference type="VEuPathDB" id="FungiDB:CHGG_06043"/>
<organism evidence="2 3">
    <name type="scientific">Chaetomium globosum (strain ATCC 6205 / CBS 148.51 / DSM 1962 / NBRC 6347 / NRRL 1970)</name>
    <name type="common">Soil fungus</name>
    <dbReference type="NCBI Taxonomy" id="306901"/>
    <lineage>
        <taxon>Eukaryota</taxon>
        <taxon>Fungi</taxon>
        <taxon>Dikarya</taxon>
        <taxon>Ascomycota</taxon>
        <taxon>Pezizomycotina</taxon>
        <taxon>Sordariomycetes</taxon>
        <taxon>Sordariomycetidae</taxon>
        <taxon>Sordariales</taxon>
        <taxon>Chaetomiaceae</taxon>
        <taxon>Chaetomium</taxon>
    </lineage>
</organism>
<proteinExistence type="predicted"/>
<sequence>MPTTRRSKRARADTNGDAVDPLSSGVEAEPLKCATETDTRVNEEGVAHQASRKEALYRKKGRKETLPPTKKAAPTKKTPRIVVRNTTEMPSEIPESEYNVEEAERPARVQQRQPKLIIRGSSVISESQSGIDGVIVDPFNGDDDVDDDIVFTGAQSKPHNPPRPTTKTTARLPPARQSDSPPPPPLPKSIFVKIQRDVKWFRSQYLSTFKIAPPVPSRYLRRHAIKVEVTDVEITEPFDGLHLERAAEPSYITLVEDVRLLARKAGLEGSVAHTACEVRLSKVAGPRKQSDIAMFNIAPRSPSSISRIDFDSLMSQMIEAGGTEFVLTLEFEFDLEPPVNNDDLVVAASPTPIRGFSTLVLPTSRPSRSRLGRAGAQLPRGISATPISNRGTPKAPSTRKSTSNTMAEEMYRRYEADIAKSRTEEVVNTRLVFNELHFRWKCDLGSKCKNFHNGAPATWCWREQGGQKHYPLTSQDIQVWATAIRDGKTTKDNPPVQFHRKWREVVEQQQQQQQQQAVEQSGIQPWPVTGRIPRGARHTMMPTFHVNINNNNTGPGDPPGTTWGPSNPSYPPPSTATIADPPLPQ</sequence>
<feature type="region of interest" description="Disordered" evidence="1">
    <location>
        <begin position="380"/>
        <end position="404"/>
    </location>
</feature>
<feature type="compositionally biased region" description="Low complexity" evidence="1">
    <location>
        <begin position="549"/>
        <end position="565"/>
    </location>
</feature>
<accession>Q2H5M2</accession>
<keyword evidence="3" id="KW-1185">Reference proteome</keyword>
<reference evidence="3" key="1">
    <citation type="journal article" date="2015" name="Genome Announc.">
        <title>Draft genome sequence of the cellulolytic fungus Chaetomium globosum.</title>
        <authorList>
            <person name="Cuomo C.A."/>
            <person name="Untereiner W.A."/>
            <person name="Ma L.-J."/>
            <person name="Grabherr M."/>
            <person name="Birren B.W."/>
        </authorList>
    </citation>
    <scope>NUCLEOTIDE SEQUENCE [LARGE SCALE GENOMIC DNA]</scope>
    <source>
        <strain evidence="3">ATCC 6205 / CBS 148.51 / DSM 1962 / NBRC 6347 / NRRL 1970</strain>
    </source>
</reference>
<dbReference type="HOGENOM" id="CLU_466166_0_0_1"/>
<name>Q2H5M2_CHAGB</name>
<feature type="region of interest" description="Disordered" evidence="1">
    <location>
        <begin position="1"/>
        <end position="113"/>
    </location>
</feature>
<dbReference type="InParanoid" id="Q2H5M2"/>
<gene>
    <name evidence="2" type="ORF">CHGG_06043</name>
</gene>
<dbReference type="EMBL" id="CH408031">
    <property type="protein sequence ID" value="EAQ89424.1"/>
    <property type="molecule type" value="Genomic_DNA"/>
</dbReference>
<dbReference type="RefSeq" id="XP_001222138.1">
    <property type="nucleotide sequence ID" value="XM_001222137.1"/>
</dbReference>
<dbReference type="Proteomes" id="UP000001056">
    <property type="component" value="Unassembled WGS sequence"/>
</dbReference>
<protein>
    <submittedName>
        <fullName evidence="2">Uncharacterized protein</fullName>
    </submittedName>
</protein>
<dbReference type="AlphaFoldDB" id="Q2H5M2"/>
<feature type="region of interest" description="Disordered" evidence="1">
    <location>
        <begin position="152"/>
        <end position="187"/>
    </location>
</feature>
<feature type="region of interest" description="Disordered" evidence="1">
    <location>
        <begin position="548"/>
        <end position="585"/>
    </location>
</feature>
<dbReference type="OrthoDB" id="10525511at2759"/>
<evidence type="ECO:0000256" key="1">
    <source>
        <dbReference type="SAM" id="MobiDB-lite"/>
    </source>
</evidence>
<evidence type="ECO:0000313" key="2">
    <source>
        <dbReference type="EMBL" id="EAQ89424.1"/>
    </source>
</evidence>
<dbReference type="GeneID" id="4389946"/>
<evidence type="ECO:0000313" key="3">
    <source>
        <dbReference type="Proteomes" id="UP000001056"/>
    </source>
</evidence>